<gene>
    <name evidence="1" type="ORF">E2C01_040132</name>
</gene>
<proteinExistence type="predicted"/>
<keyword evidence="2" id="KW-1185">Reference proteome</keyword>
<dbReference type="EMBL" id="VSRR010007198">
    <property type="protein sequence ID" value="MPC46412.1"/>
    <property type="molecule type" value="Genomic_DNA"/>
</dbReference>
<accession>A0A5B7FIV3</accession>
<evidence type="ECO:0000313" key="2">
    <source>
        <dbReference type="Proteomes" id="UP000324222"/>
    </source>
</evidence>
<name>A0A5B7FIV3_PORTR</name>
<comment type="caution">
    <text evidence="1">The sequence shown here is derived from an EMBL/GenBank/DDBJ whole genome shotgun (WGS) entry which is preliminary data.</text>
</comment>
<evidence type="ECO:0000313" key="1">
    <source>
        <dbReference type="EMBL" id="MPC46412.1"/>
    </source>
</evidence>
<organism evidence="1 2">
    <name type="scientific">Portunus trituberculatus</name>
    <name type="common">Swimming crab</name>
    <name type="synonym">Neptunus trituberculatus</name>
    <dbReference type="NCBI Taxonomy" id="210409"/>
    <lineage>
        <taxon>Eukaryota</taxon>
        <taxon>Metazoa</taxon>
        <taxon>Ecdysozoa</taxon>
        <taxon>Arthropoda</taxon>
        <taxon>Crustacea</taxon>
        <taxon>Multicrustacea</taxon>
        <taxon>Malacostraca</taxon>
        <taxon>Eumalacostraca</taxon>
        <taxon>Eucarida</taxon>
        <taxon>Decapoda</taxon>
        <taxon>Pleocyemata</taxon>
        <taxon>Brachyura</taxon>
        <taxon>Eubrachyura</taxon>
        <taxon>Portunoidea</taxon>
        <taxon>Portunidae</taxon>
        <taxon>Portuninae</taxon>
        <taxon>Portunus</taxon>
    </lineage>
</organism>
<reference evidence="1 2" key="1">
    <citation type="submission" date="2019-05" db="EMBL/GenBank/DDBJ databases">
        <title>Another draft genome of Portunus trituberculatus and its Hox gene families provides insights of decapod evolution.</title>
        <authorList>
            <person name="Jeong J.-H."/>
            <person name="Song I."/>
            <person name="Kim S."/>
            <person name="Choi T."/>
            <person name="Kim D."/>
            <person name="Ryu S."/>
            <person name="Kim W."/>
        </authorList>
    </citation>
    <scope>NUCLEOTIDE SEQUENCE [LARGE SCALE GENOMIC DNA]</scope>
    <source>
        <tissue evidence="1">Muscle</tissue>
    </source>
</reference>
<dbReference type="Proteomes" id="UP000324222">
    <property type="component" value="Unassembled WGS sequence"/>
</dbReference>
<protein>
    <submittedName>
        <fullName evidence="1">Uncharacterized protein</fullName>
    </submittedName>
</protein>
<sequence length="73" mass="8069">MLKTYAAKLGRGREQGIYREEVLVWVKVWRTATVLPSVGSDDLNATSPFLRHNKDAHPVGGGTDECGHNYVSI</sequence>
<dbReference type="AlphaFoldDB" id="A0A5B7FIV3"/>